<reference evidence="3" key="1">
    <citation type="submission" date="2017-10" db="EMBL/GenBank/DDBJ databases">
        <title>Rapid genome shrinkage in a self-fertile nematode reveals novel sperm competition proteins.</title>
        <authorList>
            <person name="Yin D."/>
            <person name="Schwarz E.M."/>
            <person name="Thomas C.G."/>
            <person name="Felde R.L."/>
            <person name="Korf I.F."/>
            <person name="Cutter A.D."/>
            <person name="Schartner C.M."/>
            <person name="Ralston E.J."/>
            <person name="Meyer B.J."/>
            <person name="Haag E.S."/>
        </authorList>
    </citation>
    <scope>NUCLEOTIDE SEQUENCE [LARGE SCALE GENOMIC DNA]</scope>
    <source>
        <strain evidence="3">JU1422</strain>
    </source>
</reference>
<accession>A0A2G5SF79</accession>
<keyword evidence="3" id="KW-1185">Reference proteome</keyword>
<dbReference type="InterPro" id="IPR053164">
    <property type="entry name" value="IS1016-like_transposase"/>
</dbReference>
<dbReference type="EMBL" id="PDUG01000011">
    <property type="protein sequence ID" value="PIC13714.1"/>
    <property type="molecule type" value="Genomic_DNA"/>
</dbReference>
<protein>
    <recommendedName>
        <fullName evidence="4">ISXO2-like transposase domain-containing protein</fullName>
    </recommendedName>
</protein>
<dbReference type="AlphaFoldDB" id="A0A2G5SF79"/>
<sequence>MYHDPSYHFQKSDNSSFRQRRSPPRMYRFVPAHYVCPVEDLLNLPELNSRNIDFYIGDIDDTSVENSRKMFDFLATYGLIDNERVCPCGGQLSISRDKSAKHDLMEWRCNDCRKRGTVTKVSVRKGSFFQNMNLPIRKLFHIAAEWIENPGNSLESVAQSWGVNKNTVSELHERFRDLTHQWFERVAKDNVDFVLGGRGAIVEIDETSLFKAKHNRGRLLLKPTQWVFGMLERGTGKAYHIFT</sequence>
<dbReference type="OrthoDB" id="5809873at2759"/>
<evidence type="ECO:0000313" key="3">
    <source>
        <dbReference type="Proteomes" id="UP000230233"/>
    </source>
</evidence>
<dbReference type="PANTHER" id="PTHR47163">
    <property type="entry name" value="DDE_TNP_IS1595 DOMAIN-CONTAINING PROTEIN"/>
    <property type="match status" value="1"/>
</dbReference>
<gene>
    <name evidence="2" type="ORF">B9Z55_027576</name>
</gene>
<dbReference type="PANTHER" id="PTHR47163:SF3">
    <property type="entry name" value="PROTEIN CBG18017"/>
    <property type="match status" value="1"/>
</dbReference>
<organism evidence="2 3">
    <name type="scientific">Caenorhabditis nigoni</name>
    <dbReference type="NCBI Taxonomy" id="1611254"/>
    <lineage>
        <taxon>Eukaryota</taxon>
        <taxon>Metazoa</taxon>
        <taxon>Ecdysozoa</taxon>
        <taxon>Nematoda</taxon>
        <taxon>Chromadorea</taxon>
        <taxon>Rhabditida</taxon>
        <taxon>Rhabditina</taxon>
        <taxon>Rhabditomorpha</taxon>
        <taxon>Rhabditoidea</taxon>
        <taxon>Rhabditidae</taxon>
        <taxon>Peloderinae</taxon>
        <taxon>Caenorhabditis</taxon>
    </lineage>
</organism>
<name>A0A2G5SF79_9PELO</name>
<feature type="region of interest" description="Disordered" evidence="1">
    <location>
        <begin position="1"/>
        <end position="21"/>
    </location>
</feature>
<proteinExistence type="predicted"/>
<evidence type="ECO:0000313" key="2">
    <source>
        <dbReference type="EMBL" id="PIC13714.1"/>
    </source>
</evidence>
<evidence type="ECO:0008006" key="4">
    <source>
        <dbReference type="Google" id="ProtNLM"/>
    </source>
</evidence>
<dbReference type="Proteomes" id="UP000230233">
    <property type="component" value="Unassembled WGS sequence"/>
</dbReference>
<evidence type="ECO:0000256" key="1">
    <source>
        <dbReference type="SAM" id="MobiDB-lite"/>
    </source>
</evidence>
<comment type="caution">
    <text evidence="2">The sequence shown here is derived from an EMBL/GenBank/DDBJ whole genome shotgun (WGS) entry which is preliminary data.</text>
</comment>